<keyword evidence="6" id="KW-0464">Manganese</keyword>
<keyword evidence="7" id="KW-0862">Zinc</keyword>
<comment type="cofactor">
    <cofactor evidence="7">
        <name>Zn(2+)</name>
        <dbReference type="ChEBI" id="CHEBI:29105"/>
    </cofactor>
    <text evidence="7">Binds 2 Zn(2+) ions per subunit.</text>
</comment>
<evidence type="ECO:0000256" key="3">
    <source>
        <dbReference type="ARBA" id="ARBA00011738"/>
    </source>
</evidence>
<dbReference type="GO" id="GO:0016813">
    <property type="term" value="F:hydrolase activity, acting on carbon-nitrogen (but not peptide) bonds, in linear amidines"/>
    <property type="evidence" value="ECO:0007669"/>
    <property type="project" value="InterPro"/>
</dbReference>
<feature type="binding site" evidence="8">
    <location>
        <position position="314"/>
    </location>
    <ligand>
        <name>allantoate</name>
        <dbReference type="ChEBI" id="CHEBI:17536"/>
    </ligand>
</feature>
<sequence>MNASRALLVLSMPAALPFRHATADLTAPGGARAVARCDALGVAPYSDSDTGLLRGWLGPAHRATVEQVGTWMKAAGMQVRIDPLGTLVGRYAGTQPDAPALLIGSHLDSVRDAGRYDGPLGILLGIECVAALHAHGRRLPFAIEVIAFGDEEGSRFPASMFCSRAVAGTLDPTTLAVTDATGTTVASALAEWNLDIAHVQHAARAPGSVLAYLETHIEQGPVLEAEGLPLGIVSAIAAQRRFALRFEGRAGHAGTTSMALRRDALSGAAEALLAIERIARAGSSDLVATVGKLQVAPGATNVVPGRVDCSLDVRAGSDASRDTAVQQIEQALAQIAIHRGIAIAIEPLQTLAASPCAPALITRLEHAVAAQGIAPRQLVSGAGHDAMVMAALCPTAMLFVRCAGGISHHPDEHVDPADAEIALAAMRHFIDHLGDPLVT</sequence>
<dbReference type="NCBIfam" id="NF006775">
    <property type="entry name" value="PRK09290.2-5"/>
    <property type="match status" value="1"/>
</dbReference>
<evidence type="ECO:0000313" key="10">
    <source>
        <dbReference type="EMBL" id="SOO26639.1"/>
    </source>
</evidence>
<dbReference type="Gene3D" id="3.40.630.10">
    <property type="entry name" value="Zn peptidases"/>
    <property type="match status" value="1"/>
</dbReference>
<feature type="binding site" evidence="7">
    <location>
        <position position="152"/>
    </location>
    <ligand>
        <name>Zn(2+)</name>
        <dbReference type="ChEBI" id="CHEBI:29105"/>
        <label>2</label>
    </ligand>
</feature>
<evidence type="ECO:0000256" key="8">
    <source>
        <dbReference type="PIRSR" id="PIRSR001235-2"/>
    </source>
</evidence>
<feature type="domain" description="Peptidase M20 dimerisation" evidence="9">
    <location>
        <begin position="242"/>
        <end position="336"/>
    </location>
</feature>
<dbReference type="InterPro" id="IPR011650">
    <property type="entry name" value="Peptidase_M20_dimer"/>
</dbReference>
<feature type="binding site" evidence="7">
    <location>
        <position position="106"/>
    </location>
    <ligand>
        <name>Zn(2+)</name>
        <dbReference type="ChEBI" id="CHEBI:29105"/>
        <label>1</label>
    </ligand>
</feature>
<feature type="binding site" evidence="7">
    <location>
        <position position="117"/>
    </location>
    <ligand>
        <name>Zn(2+)</name>
        <dbReference type="ChEBI" id="CHEBI:29105"/>
        <label>1</label>
    </ligand>
</feature>
<dbReference type="PIRSF" id="PIRSF001235">
    <property type="entry name" value="Amidase_carbamoylase"/>
    <property type="match status" value="1"/>
</dbReference>
<feature type="binding site" evidence="7">
    <location>
        <position position="408"/>
    </location>
    <ligand>
        <name>Zn(2+)</name>
        <dbReference type="ChEBI" id="CHEBI:29105"/>
        <label>2</label>
    </ligand>
</feature>
<dbReference type="InterPro" id="IPR010158">
    <property type="entry name" value="Amidase_Cbmase"/>
</dbReference>
<dbReference type="Pfam" id="PF01546">
    <property type="entry name" value="Peptidase_M20"/>
    <property type="match status" value="1"/>
</dbReference>
<dbReference type="EC" id="3.5.1.87" evidence="10"/>
<evidence type="ECO:0000313" key="11">
    <source>
        <dbReference type="Proteomes" id="UP000234345"/>
    </source>
</evidence>
<comment type="cofactor">
    <cofactor evidence="1">
        <name>Mn(2+)</name>
        <dbReference type="ChEBI" id="CHEBI:29035"/>
    </cofactor>
</comment>
<dbReference type="Pfam" id="PF07687">
    <property type="entry name" value="M20_dimer"/>
    <property type="match status" value="1"/>
</dbReference>
<evidence type="ECO:0000256" key="4">
    <source>
        <dbReference type="ARBA" id="ARBA00022723"/>
    </source>
</evidence>
<dbReference type="NCBIfam" id="TIGR01879">
    <property type="entry name" value="hydantase"/>
    <property type="match status" value="1"/>
</dbReference>
<keyword evidence="5 10" id="KW-0378">Hydrolase</keyword>
<evidence type="ECO:0000256" key="5">
    <source>
        <dbReference type="ARBA" id="ARBA00022801"/>
    </source>
</evidence>
<dbReference type="GO" id="GO:0050538">
    <property type="term" value="F:N-carbamoyl-L-amino-acid hydrolase activity"/>
    <property type="evidence" value="ECO:0007669"/>
    <property type="project" value="UniProtKB-EC"/>
</dbReference>
<comment type="similarity">
    <text evidence="2">Belongs to the peptidase M20 family.</text>
</comment>
<dbReference type="PANTHER" id="PTHR32494:SF19">
    <property type="entry name" value="ALLANTOATE DEIMINASE-RELATED"/>
    <property type="match status" value="1"/>
</dbReference>
<dbReference type="SUPFAM" id="SSF53187">
    <property type="entry name" value="Zn-dependent exopeptidases"/>
    <property type="match status" value="1"/>
</dbReference>
<name>A0A7Z7J3E7_XANCH</name>
<comment type="caution">
    <text evidence="10">The sequence shown here is derived from an EMBL/GenBank/DDBJ whole genome shotgun (WGS) entry which is preliminary data.</text>
</comment>
<feature type="binding site" evidence="8">
    <location>
        <position position="301"/>
    </location>
    <ligand>
        <name>allantoate</name>
        <dbReference type="ChEBI" id="CHEBI:17536"/>
    </ligand>
</feature>
<protein>
    <submittedName>
        <fullName evidence="10">N-carbamoyl-L-amino acid hydrolase</fullName>
        <ecNumber evidence="10">3.5.1.87</ecNumber>
    </submittedName>
</protein>
<evidence type="ECO:0000256" key="2">
    <source>
        <dbReference type="ARBA" id="ARBA00006153"/>
    </source>
</evidence>
<dbReference type="AlphaFoldDB" id="A0A7Z7J3E7"/>
<accession>A0A7Z7J3E7</accession>
<gene>
    <name evidence="10" type="primary">amaB</name>
    <name evidence="10" type="ORF">XFF6991_570204</name>
</gene>
<proteinExistence type="inferred from homology"/>
<feature type="binding site" evidence="8">
    <location>
        <position position="241"/>
    </location>
    <ligand>
        <name>allantoate</name>
        <dbReference type="ChEBI" id="CHEBI:17536"/>
    </ligand>
</feature>
<feature type="binding site" evidence="7">
    <location>
        <position position="216"/>
    </location>
    <ligand>
        <name>Zn(2+)</name>
        <dbReference type="ChEBI" id="CHEBI:29105"/>
        <label>1</label>
    </ligand>
</feature>
<comment type="subunit">
    <text evidence="3">Homodimer.</text>
</comment>
<dbReference type="Proteomes" id="UP000234345">
    <property type="component" value="Unassembled WGS sequence"/>
</dbReference>
<dbReference type="SUPFAM" id="SSF55031">
    <property type="entry name" value="Bacterial exopeptidase dimerisation domain"/>
    <property type="match status" value="1"/>
</dbReference>
<dbReference type="GO" id="GO:0046872">
    <property type="term" value="F:metal ion binding"/>
    <property type="evidence" value="ECO:0007669"/>
    <property type="project" value="UniProtKB-KW"/>
</dbReference>
<dbReference type="CDD" id="cd03884">
    <property type="entry name" value="M20_bAS"/>
    <property type="match status" value="1"/>
</dbReference>
<evidence type="ECO:0000256" key="6">
    <source>
        <dbReference type="ARBA" id="ARBA00023211"/>
    </source>
</evidence>
<dbReference type="InterPro" id="IPR002933">
    <property type="entry name" value="Peptidase_M20"/>
</dbReference>
<evidence type="ECO:0000256" key="1">
    <source>
        <dbReference type="ARBA" id="ARBA00001936"/>
    </source>
</evidence>
<organism evidence="10 11">
    <name type="scientific">Xanthomonas campestris pv. phaseoli</name>
    <dbReference type="NCBI Taxonomy" id="317013"/>
    <lineage>
        <taxon>Bacteria</taxon>
        <taxon>Pseudomonadati</taxon>
        <taxon>Pseudomonadota</taxon>
        <taxon>Gammaproteobacteria</taxon>
        <taxon>Lysobacterales</taxon>
        <taxon>Lysobacteraceae</taxon>
        <taxon>Xanthomonas</taxon>
    </lineage>
</organism>
<dbReference type="PANTHER" id="PTHR32494">
    <property type="entry name" value="ALLANTOATE DEIMINASE-RELATED"/>
    <property type="match status" value="1"/>
</dbReference>
<feature type="binding site" evidence="7">
    <location>
        <position position="117"/>
    </location>
    <ligand>
        <name>Zn(2+)</name>
        <dbReference type="ChEBI" id="CHEBI:29105"/>
        <label>2</label>
    </ligand>
</feature>
<dbReference type="InterPro" id="IPR036264">
    <property type="entry name" value="Bact_exopeptidase_dim_dom"/>
</dbReference>
<dbReference type="Gene3D" id="3.30.70.360">
    <property type="match status" value="1"/>
</dbReference>
<reference evidence="10 11" key="1">
    <citation type="submission" date="2017-10" db="EMBL/GenBank/DDBJ databases">
        <authorList>
            <person name="Regsiter A."/>
            <person name="William W."/>
        </authorList>
    </citation>
    <scope>NUCLEOTIDE SEQUENCE [LARGE SCALE GENOMIC DNA]</scope>
    <source>
        <strain evidence="10 11">CFBP6991</strain>
    </source>
</reference>
<evidence type="ECO:0000259" key="9">
    <source>
        <dbReference type="Pfam" id="PF07687"/>
    </source>
</evidence>
<keyword evidence="4 7" id="KW-0479">Metal-binding</keyword>
<evidence type="ECO:0000256" key="7">
    <source>
        <dbReference type="PIRSR" id="PIRSR001235-1"/>
    </source>
</evidence>
<dbReference type="EMBL" id="OCZC01000085">
    <property type="protein sequence ID" value="SOO26639.1"/>
    <property type="molecule type" value="Genomic_DNA"/>
</dbReference>